<dbReference type="EMBL" id="JBHRTP010000008">
    <property type="protein sequence ID" value="MFC3107183.1"/>
    <property type="molecule type" value="Genomic_DNA"/>
</dbReference>
<dbReference type="PROSITE" id="PS51123">
    <property type="entry name" value="OMPA_2"/>
    <property type="match status" value="1"/>
</dbReference>
<dbReference type="InterPro" id="IPR006665">
    <property type="entry name" value="OmpA-like"/>
</dbReference>
<dbReference type="Pfam" id="PF00691">
    <property type="entry name" value="OmpA"/>
    <property type="match status" value="1"/>
</dbReference>
<feature type="domain" description="OmpA-like" evidence="6">
    <location>
        <begin position="103"/>
        <end position="227"/>
    </location>
</feature>
<organism evidence="7 8">
    <name type="scientific">Undibacterium arcticum</name>
    <dbReference type="NCBI Taxonomy" id="1762892"/>
    <lineage>
        <taxon>Bacteria</taxon>
        <taxon>Pseudomonadati</taxon>
        <taxon>Pseudomonadota</taxon>
        <taxon>Betaproteobacteria</taxon>
        <taxon>Burkholderiales</taxon>
        <taxon>Oxalobacteraceae</taxon>
        <taxon>Undibacterium</taxon>
    </lineage>
</organism>
<feature type="signal peptide" evidence="5">
    <location>
        <begin position="1"/>
        <end position="20"/>
    </location>
</feature>
<dbReference type="CDD" id="cd07185">
    <property type="entry name" value="OmpA_C-like"/>
    <property type="match status" value="1"/>
</dbReference>
<proteinExistence type="predicted"/>
<dbReference type="SUPFAM" id="SSF103088">
    <property type="entry name" value="OmpA-like"/>
    <property type="match status" value="1"/>
</dbReference>
<keyword evidence="8" id="KW-1185">Reference proteome</keyword>
<dbReference type="PANTHER" id="PTHR30329">
    <property type="entry name" value="STATOR ELEMENT OF FLAGELLAR MOTOR COMPLEX"/>
    <property type="match status" value="1"/>
</dbReference>
<keyword evidence="5" id="KW-0732">Signal</keyword>
<comment type="subcellular location">
    <subcellularLocation>
        <location evidence="1">Cell outer membrane</location>
    </subcellularLocation>
</comment>
<dbReference type="Proteomes" id="UP001595530">
    <property type="component" value="Unassembled WGS sequence"/>
</dbReference>
<protein>
    <submittedName>
        <fullName evidence="7">OmpA family protein</fullName>
    </submittedName>
</protein>
<reference evidence="8" key="1">
    <citation type="journal article" date="2019" name="Int. J. Syst. Evol. Microbiol.">
        <title>The Global Catalogue of Microorganisms (GCM) 10K type strain sequencing project: providing services to taxonomists for standard genome sequencing and annotation.</title>
        <authorList>
            <consortium name="The Broad Institute Genomics Platform"/>
            <consortium name="The Broad Institute Genome Sequencing Center for Infectious Disease"/>
            <person name="Wu L."/>
            <person name="Ma J."/>
        </authorList>
    </citation>
    <scope>NUCLEOTIDE SEQUENCE [LARGE SCALE GENOMIC DNA]</scope>
    <source>
        <strain evidence="8">KCTC 42986</strain>
    </source>
</reference>
<evidence type="ECO:0000313" key="7">
    <source>
        <dbReference type="EMBL" id="MFC3107183.1"/>
    </source>
</evidence>
<keyword evidence="3" id="KW-0998">Cell outer membrane</keyword>
<dbReference type="PANTHER" id="PTHR30329:SF21">
    <property type="entry name" value="LIPOPROTEIN YIAD-RELATED"/>
    <property type="match status" value="1"/>
</dbReference>
<sequence>MLNKLAIGVVIGSLASGISAQTVTDIPAAKLNSAYAQDARGTIVRNPYGLCWRTGYWTSADAVAGCDGELAPPIPKATAPEFAAPTTVATAPVSVTPPATTACDFSAILENDQTFPFAKAQLSGAAKNRIDQDLRNKLAGCGTIRSVIVTGHTDRLGATGTNQQLSEQRAAAVAAYLKSAGVAAPVTIVGAGETEPVKSCDTKISRKKLIDCLAPNRRVVIDVKGSSK</sequence>
<evidence type="ECO:0000259" key="6">
    <source>
        <dbReference type="PROSITE" id="PS51123"/>
    </source>
</evidence>
<dbReference type="PRINTS" id="PR01021">
    <property type="entry name" value="OMPADOMAIN"/>
</dbReference>
<evidence type="ECO:0000256" key="5">
    <source>
        <dbReference type="SAM" id="SignalP"/>
    </source>
</evidence>
<dbReference type="InterPro" id="IPR036737">
    <property type="entry name" value="OmpA-like_sf"/>
</dbReference>
<dbReference type="InterPro" id="IPR050330">
    <property type="entry name" value="Bact_OuterMem_StrucFunc"/>
</dbReference>
<name>A0ABV7EWN7_9BURK</name>
<dbReference type="Gene3D" id="3.30.1330.60">
    <property type="entry name" value="OmpA-like domain"/>
    <property type="match status" value="1"/>
</dbReference>
<accession>A0ABV7EWN7</accession>
<evidence type="ECO:0000313" key="8">
    <source>
        <dbReference type="Proteomes" id="UP001595530"/>
    </source>
</evidence>
<gene>
    <name evidence="7" type="ORF">ACFOFO_04250</name>
</gene>
<dbReference type="RefSeq" id="WP_390326585.1">
    <property type="nucleotide sequence ID" value="NZ_JBHRTP010000008.1"/>
</dbReference>
<comment type="caution">
    <text evidence="7">The sequence shown here is derived from an EMBL/GenBank/DDBJ whole genome shotgun (WGS) entry which is preliminary data.</text>
</comment>
<dbReference type="InterPro" id="IPR006664">
    <property type="entry name" value="OMP_bac"/>
</dbReference>
<evidence type="ECO:0000256" key="2">
    <source>
        <dbReference type="ARBA" id="ARBA00023136"/>
    </source>
</evidence>
<evidence type="ECO:0000256" key="1">
    <source>
        <dbReference type="ARBA" id="ARBA00004442"/>
    </source>
</evidence>
<evidence type="ECO:0000256" key="4">
    <source>
        <dbReference type="PROSITE-ProRule" id="PRU00473"/>
    </source>
</evidence>
<keyword evidence="2 4" id="KW-0472">Membrane</keyword>
<feature type="chain" id="PRO_5047027646" evidence="5">
    <location>
        <begin position="21"/>
        <end position="228"/>
    </location>
</feature>
<evidence type="ECO:0000256" key="3">
    <source>
        <dbReference type="ARBA" id="ARBA00023237"/>
    </source>
</evidence>